<sequence length="341" mass="38026">MKSFRCRVCGNALWFENSVCVSCHTPLGFSRDEVEIVPVDANGRYIDAEGRAWHVCRNLNLSGCTWLAPVEGGQCSACDLTRVRPNDADAKGLSQYPVAERAKRWLLVELDRLGFPVVGKAEDPERGLCFDLLSSVAEDVTIGHADGVITIDLAESDDAYRVRVQEQLGEAYRTMLGHFRHESGHYFEWILVEDTDRLSEARALFGDETADYQAEIDRHYSEGPPADWPERYISTYATMHPYEDFAETWAHYLHITDTVETAAVNGLSRVDASASVPFRTLVTDVWMPLASALNMVNRSMGKDDLYPFLLPDPVLDKLDFVASLRDGESGNGSAGADQRSH</sequence>
<name>A0A147F5M4_MICTE</name>
<dbReference type="Pfam" id="PF15887">
    <property type="entry name" value="Peptidase_Mx"/>
    <property type="match status" value="1"/>
</dbReference>
<dbReference type="Proteomes" id="UP000072189">
    <property type="component" value="Unassembled WGS sequence"/>
</dbReference>
<feature type="domain" description="Zinc-ribbon" evidence="1">
    <location>
        <begin position="4"/>
        <end position="87"/>
    </location>
</feature>
<proteinExistence type="predicted"/>
<gene>
    <name evidence="2" type="ORF">RSA3_12380</name>
</gene>
<organism evidence="2 3">
    <name type="scientific">Microbacterium testaceum</name>
    <name type="common">Aureobacterium testaceum</name>
    <name type="synonym">Brevibacterium testaceum</name>
    <dbReference type="NCBI Taxonomy" id="2033"/>
    <lineage>
        <taxon>Bacteria</taxon>
        <taxon>Bacillati</taxon>
        <taxon>Actinomycetota</taxon>
        <taxon>Actinomycetes</taxon>
        <taxon>Micrococcales</taxon>
        <taxon>Microbacteriaceae</taxon>
        <taxon>Microbacterium</taxon>
    </lineage>
</organism>
<dbReference type="PATRIC" id="fig|2033.7.peg.3283"/>
<evidence type="ECO:0000259" key="1">
    <source>
        <dbReference type="Pfam" id="PF10005"/>
    </source>
</evidence>
<reference evidence="2 3" key="1">
    <citation type="journal article" date="2016" name="Front. Microbiol.">
        <title>Genomic Resource of Rice Seed Associated Bacteria.</title>
        <authorList>
            <person name="Midha S."/>
            <person name="Bansal K."/>
            <person name="Sharma S."/>
            <person name="Kumar N."/>
            <person name="Patil P.P."/>
            <person name="Chaudhry V."/>
            <person name="Patil P.B."/>
        </authorList>
    </citation>
    <scope>NUCLEOTIDE SEQUENCE [LARGE SCALE GENOMIC DNA]</scope>
    <source>
        <strain evidence="2 3">RSA3</strain>
    </source>
</reference>
<dbReference type="InterPro" id="IPR011201">
    <property type="entry name" value="Zinc-ribbon_6_bact"/>
</dbReference>
<dbReference type="Gene3D" id="3.40.390.70">
    <property type="match status" value="1"/>
</dbReference>
<dbReference type="PIRSF" id="PIRSF012641">
    <property type="entry name" value="UCP012641"/>
    <property type="match status" value="1"/>
</dbReference>
<dbReference type="Pfam" id="PF10005">
    <property type="entry name" value="Zn_ribbon_DZR_6"/>
    <property type="match status" value="1"/>
</dbReference>
<evidence type="ECO:0000313" key="2">
    <source>
        <dbReference type="EMBL" id="KTS09779.1"/>
    </source>
</evidence>
<dbReference type="InterPro" id="IPR031321">
    <property type="entry name" value="UCP012641"/>
</dbReference>
<protein>
    <recommendedName>
        <fullName evidence="1">Zinc-ribbon domain-containing protein</fullName>
    </recommendedName>
</protein>
<dbReference type="AlphaFoldDB" id="A0A147F5M4"/>
<evidence type="ECO:0000313" key="3">
    <source>
        <dbReference type="Proteomes" id="UP000072189"/>
    </source>
</evidence>
<accession>A0A147F5M4</accession>
<dbReference type="EMBL" id="LDRV01000081">
    <property type="protein sequence ID" value="KTS09779.1"/>
    <property type="molecule type" value="Genomic_DNA"/>
</dbReference>
<comment type="caution">
    <text evidence="2">The sequence shown here is derived from an EMBL/GenBank/DDBJ whole genome shotgun (WGS) entry which is preliminary data.</text>
</comment>